<dbReference type="OrthoDB" id="4159781at2759"/>
<gene>
    <name evidence="2" type="ORF">K491DRAFT_698194</name>
</gene>
<dbReference type="Proteomes" id="UP000799324">
    <property type="component" value="Unassembled WGS sequence"/>
</dbReference>
<dbReference type="AlphaFoldDB" id="A0A6A6ST15"/>
<organism evidence="2 3">
    <name type="scientific">Lophiostoma macrostomum CBS 122681</name>
    <dbReference type="NCBI Taxonomy" id="1314788"/>
    <lineage>
        <taxon>Eukaryota</taxon>
        <taxon>Fungi</taxon>
        <taxon>Dikarya</taxon>
        <taxon>Ascomycota</taxon>
        <taxon>Pezizomycotina</taxon>
        <taxon>Dothideomycetes</taxon>
        <taxon>Pleosporomycetidae</taxon>
        <taxon>Pleosporales</taxon>
        <taxon>Lophiostomataceae</taxon>
        <taxon>Lophiostoma</taxon>
    </lineage>
</organism>
<dbReference type="Pfam" id="PF11951">
    <property type="entry name" value="Fungal_trans_2"/>
    <property type="match status" value="1"/>
</dbReference>
<proteinExistence type="predicted"/>
<feature type="region of interest" description="Disordered" evidence="1">
    <location>
        <begin position="1"/>
        <end position="95"/>
    </location>
</feature>
<dbReference type="PANTHER" id="PTHR37540:SF5">
    <property type="entry name" value="TRANSCRIPTION FACTOR DOMAIN-CONTAINING PROTEIN"/>
    <property type="match status" value="1"/>
</dbReference>
<accession>A0A6A6ST15</accession>
<evidence type="ECO:0000313" key="2">
    <source>
        <dbReference type="EMBL" id="KAF2649314.1"/>
    </source>
</evidence>
<reference evidence="2" key="1">
    <citation type="journal article" date="2020" name="Stud. Mycol.">
        <title>101 Dothideomycetes genomes: a test case for predicting lifestyles and emergence of pathogens.</title>
        <authorList>
            <person name="Haridas S."/>
            <person name="Albert R."/>
            <person name="Binder M."/>
            <person name="Bloem J."/>
            <person name="Labutti K."/>
            <person name="Salamov A."/>
            <person name="Andreopoulos B."/>
            <person name="Baker S."/>
            <person name="Barry K."/>
            <person name="Bills G."/>
            <person name="Bluhm B."/>
            <person name="Cannon C."/>
            <person name="Castanera R."/>
            <person name="Culley D."/>
            <person name="Daum C."/>
            <person name="Ezra D."/>
            <person name="Gonzalez J."/>
            <person name="Henrissat B."/>
            <person name="Kuo A."/>
            <person name="Liang C."/>
            <person name="Lipzen A."/>
            <person name="Lutzoni F."/>
            <person name="Magnuson J."/>
            <person name="Mondo S."/>
            <person name="Nolan M."/>
            <person name="Ohm R."/>
            <person name="Pangilinan J."/>
            <person name="Park H.-J."/>
            <person name="Ramirez L."/>
            <person name="Alfaro M."/>
            <person name="Sun H."/>
            <person name="Tritt A."/>
            <person name="Yoshinaga Y."/>
            <person name="Zwiers L.-H."/>
            <person name="Turgeon B."/>
            <person name="Goodwin S."/>
            <person name="Spatafora J."/>
            <person name="Crous P."/>
            <person name="Grigoriev I."/>
        </authorList>
    </citation>
    <scope>NUCLEOTIDE SEQUENCE</scope>
    <source>
        <strain evidence="2">CBS 122681</strain>
    </source>
</reference>
<dbReference type="EMBL" id="MU004497">
    <property type="protein sequence ID" value="KAF2649314.1"/>
    <property type="molecule type" value="Genomic_DNA"/>
</dbReference>
<dbReference type="PANTHER" id="PTHR37540">
    <property type="entry name" value="TRANSCRIPTION FACTOR (ACR-2), PUTATIVE-RELATED-RELATED"/>
    <property type="match status" value="1"/>
</dbReference>
<dbReference type="InterPro" id="IPR021858">
    <property type="entry name" value="Fun_TF"/>
</dbReference>
<keyword evidence="3" id="KW-1185">Reference proteome</keyword>
<evidence type="ECO:0008006" key="4">
    <source>
        <dbReference type="Google" id="ProtNLM"/>
    </source>
</evidence>
<evidence type="ECO:0000313" key="3">
    <source>
        <dbReference type="Proteomes" id="UP000799324"/>
    </source>
</evidence>
<evidence type="ECO:0000256" key="1">
    <source>
        <dbReference type="SAM" id="MobiDB-lite"/>
    </source>
</evidence>
<protein>
    <recommendedName>
        <fullName evidence="4">Zn(2)-C6 fungal-type domain-containing protein</fullName>
    </recommendedName>
</protein>
<name>A0A6A6ST15_9PLEO</name>
<sequence>MDSHRGAVSGPKKGASPPVPVQQDFLFVDSSKSAKSSRQGRRNARSFVMQKARRERPWSTSKHATKQRKSSESTSPATVGTPDLSHTPITSTPSPPIVTTGAEYFPYTLVDSFPVIKQEICSDCQIFLCRPGQSLCPRCCLLQPTAPADDVDNRLFDPFGTTSIEMNNTVSELLDHFVSEMAPGIIAVDIRHKSDLMKSDWFGTAMGNPGFMHSLLCTAALHLYMFGRGSIETILYHRAQAITAINLAISDPNPSIGISDANIGAVFNLLCVEESLLSPYLRQQRSDDDAPNQRAIHLEGLRKMVQLRGGLMAMDSNRILQAFILWHSTAHAIASFDAPYLSTVDRISTAFFPRHPIGYEPSISNQLLDCCRKAHVKDSLTNLVGSALVLIADLNAWFSDPHSPLDPLNIQNYACVLECLLLNWLRDHENLTTPFEDATCVALLIFTVRVTEALQRQSDPHSLHFVASKRLVKALSATSRYEWSICPELLLWILAIGAISAAGSQDHPWFAYQMSLACNEFGIDSAGALLAQLHCCGWVSFKLDQAVQNLWEGIINIRLEDRKFAAIRSFAYT</sequence>